<dbReference type="PANTHER" id="PTHR20935">
    <property type="entry name" value="PHOSPHOGLYCERATE MUTASE-RELATED"/>
    <property type="match status" value="1"/>
</dbReference>
<dbReference type="Gene3D" id="3.40.50.1240">
    <property type="entry name" value="Phosphoglycerate mutase-like"/>
    <property type="match status" value="1"/>
</dbReference>
<reference evidence="2 3" key="1">
    <citation type="submission" date="2020-07" db="EMBL/GenBank/DDBJ databases">
        <title>Sequencing the genomes of 1000 actinobacteria strains.</title>
        <authorList>
            <person name="Klenk H.-P."/>
        </authorList>
    </citation>
    <scope>NUCLEOTIDE SEQUENCE [LARGE SCALE GENOMIC DNA]</scope>
    <source>
        <strain evidence="2 3">DSM 24552</strain>
    </source>
</reference>
<comment type="caution">
    <text evidence="2">The sequence shown here is derived from an EMBL/GenBank/DDBJ whole genome shotgun (WGS) entry which is preliminary data.</text>
</comment>
<gene>
    <name evidence="2" type="ORF">BJ989_000360</name>
</gene>
<dbReference type="AlphaFoldDB" id="A0A7Y9UL66"/>
<dbReference type="SUPFAM" id="SSF53254">
    <property type="entry name" value="Phosphoglycerate mutase-like"/>
    <property type="match status" value="1"/>
</dbReference>
<dbReference type="InterPro" id="IPR013078">
    <property type="entry name" value="His_Pase_superF_clade-1"/>
</dbReference>
<evidence type="ECO:0000313" key="2">
    <source>
        <dbReference type="EMBL" id="NYG54056.1"/>
    </source>
</evidence>
<protein>
    <submittedName>
        <fullName evidence="2">Broad specificity phosphatase PhoE</fullName>
    </submittedName>
</protein>
<keyword evidence="1" id="KW-0378">Hydrolase</keyword>
<dbReference type="InterPro" id="IPR051021">
    <property type="entry name" value="Mito_Ser/Thr_phosphatase"/>
</dbReference>
<dbReference type="EMBL" id="JACCAC010000001">
    <property type="protein sequence ID" value="NYG54056.1"/>
    <property type="molecule type" value="Genomic_DNA"/>
</dbReference>
<evidence type="ECO:0000313" key="3">
    <source>
        <dbReference type="Proteomes" id="UP000544110"/>
    </source>
</evidence>
<proteinExistence type="predicted"/>
<dbReference type="Pfam" id="PF00300">
    <property type="entry name" value="His_Phos_1"/>
    <property type="match status" value="1"/>
</dbReference>
<organism evidence="2 3">
    <name type="scientific">Nocardioides perillae</name>
    <dbReference type="NCBI Taxonomy" id="1119534"/>
    <lineage>
        <taxon>Bacteria</taxon>
        <taxon>Bacillati</taxon>
        <taxon>Actinomycetota</taxon>
        <taxon>Actinomycetes</taxon>
        <taxon>Propionibacteriales</taxon>
        <taxon>Nocardioidaceae</taxon>
        <taxon>Nocardioides</taxon>
    </lineage>
</organism>
<name>A0A7Y9UL66_9ACTN</name>
<sequence length="228" mass="24267">MGRVLLVRHGQASWGSDDYDVLSPTGWEQSRLLGRALASRLDPERLLLARGGLRRHRETLDGVVDGAGWSPGAVEVHVDAGWDEFDHLGVLAHHGDDPDAAAAGEDRAAFQAWFERSTMAWATGTGTADYAETYAAFLARTEAALRAVVGRAEGRDAVVVTSGGVVAACASALLDLGEDAGVRARAWNRLNTVVVNSAVTTLVVGRRGTTLVSFNEHVHLEGGPLTYR</sequence>
<accession>A0A7Y9UL66</accession>
<keyword evidence="3" id="KW-1185">Reference proteome</keyword>
<evidence type="ECO:0000256" key="1">
    <source>
        <dbReference type="ARBA" id="ARBA00022801"/>
    </source>
</evidence>
<dbReference type="Proteomes" id="UP000544110">
    <property type="component" value="Unassembled WGS sequence"/>
</dbReference>
<dbReference type="PANTHER" id="PTHR20935:SF0">
    <property type="entry name" value="SERINE_THREONINE-PROTEIN PHOSPHATASE PGAM5, MITOCHONDRIAL"/>
    <property type="match status" value="1"/>
</dbReference>
<dbReference type="GO" id="GO:0016787">
    <property type="term" value="F:hydrolase activity"/>
    <property type="evidence" value="ECO:0007669"/>
    <property type="project" value="UniProtKB-KW"/>
</dbReference>
<dbReference type="RefSeq" id="WP_179516758.1">
    <property type="nucleotide sequence ID" value="NZ_JACCAC010000001.1"/>
</dbReference>
<dbReference type="InterPro" id="IPR029033">
    <property type="entry name" value="His_PPase_superfam"/>
</dbReference>
<dbReference type="SMART" id="SM00855">
    <property type="entry name" value="PGAM"/>
    <property type="match status" value="1"/>
</dbReference>